<keyword evidence="1" id="KW-0472">Membrane</keyword>
<evidence type="ECO:0000256" key="1">
    <source>
        <dbReference type="SAM" id="Phobius"/>
    </source>
</evidence>
<dbReference type="EMBL" id="VMGK01000013">
    <property type="protein sequence ID" value="TSC92816.1"/>
    <property type="molecule type" value="Genomic_DNA"/>
</dbReference>
<reference evidence="2 3" key="1">
    <citation type="submission" date="2017-07" db="EMBL/GenBank/DDBJ databases">
        <title>Mechanisms for carbon and nitrogen cycling indicate functional differentiation within the Candidate Phyla Radiation.</title>
        <authorList>
            <person name="Danczak R.E."/>
            <person name="Johnston M.D."/>
            <person name="Kenah C."/>
            <person name="Slattery M."/>
            <person name="Wrighton K.C."/>
            <person name="Wilkins M.J."/>
        </authorList>
    </citation>
    <scope>NUCLEOTIDE SEQUENCE [LARGE SCALE GENOMIC DNA]</scope>
    <source>
        <strain evidence="2">Licking1014_7</strain>
    </source>
</reference>
<proteinExistence type="predicted"/>
<protein>
    <submittedName>
        <fullName evidence="2">Uncharacterized protein</fullName>
    </submittedName>
</protein>
<name>A0A554LIV9_9BACT</name>
<accession>A0A554LIV9</accession>
<dbReference type="Proteomes" id="UP000315689">
    <property type="component" value="Unassembled WGS sequence"/>
</dbReference>
<feature type="transmembrane region" description="Helical" evidence="1">
    <location>
        <begin position="30"/>
        <end position="51"/>
    </location>
</feature>
<comment type="caution">
    <text evidence="2">The sequence shown here is derived from an EMBL/GenBank/DDBJ whole genome shotgun (WGS) entry which is preliminary data.</text>
</comment>
<keyword evidence="1" id="KW-0812">Transmembrane</keyword>
<feature type="transmembrane region" description="Helical" evidence="1">
    <location>
        <begin position="63"/>
        <end position="82"/>
    </location>
</feature>
<gene>
    <name evidence="2" type="ORF">CEN89_446</name>
</gene>
<keyword evidence="1" id="KW-1133">Transmembrane helix</keyword>
<organism evidence="2 3">
    <name type="scientific">Candidatus Berkelbacteria bacterium Licking1014_7</name>
    <dbReference type="NCBI Taxonomy" id="2017147"/>
    <lineage>
        <taxon>Bacteria</taxon>
        <taxon>Candidatus Berkelbacteria</taxon>
    </lineage>
</organism>
<evidence type="ECO:0000313" key="3">
    <source>
        <dbReference type="Proteomes" id="UP000315689"/>
    </source>
</evidence>
<evidence type="ECO:0000313" key="2">
    <source>
        <dbReference type="EMBL" id="TSC92816.1"/>
    </source>
</evidence>
<dbReference type="AlphaFoldDB" id="A0A554LIV9"/>
<sequence length="100" mass="11600">MEAKADLDKRLMPEDRKRDRLERWLAELGWLRRILIVATGILVPIAIWCLFYPPMIPLTSLEIMTPIAAAIAAGSLVWVNIFRRIVVWELDDLDRDQTIT</sequence>